<evidence type="ECO:0000313" key="3">
    <source>
        <dbReference type="EMBL" id="PSR32247.1"/>
    </source>
</evidence>
<dbReference type="GO" id="GO:0000272">
    <property type="term" value="P:polysaccharide catabolic process"/>
    <property type="evidence" value="ECO:0007669"/>
    <property type="project" value="TreeGrafter"/>
</dbReference>
<dbReference type="EMBL" id="PXYW01000047">
    <property type="protein sequence ID" value="PSR32247.1"/>
    <property type="molecule type" value="Genomic_DNA"/>
</dbReference>
<proteinExistence type="predicted"/>
<accession>A0A2T2XCR2</accession>
<dbReference type="Gene3D" id="2.60.40.1180">
    <property type="entry name" value="Golgi alpha-mannosidase II"/>
    <property type="match status" value="1"/>
</dbReference>
<evidence type="ECO:0000256" key="2">
    <source>
        <dbReference type="SAM" id="SignalP"/>
    </source>
</evidence>
<comment type="caution">
    <text evidence="3">The sequence shown here is derived from an EMBL/GenBank/DDBJ whole genome shotgun (WGS) entry which is preliminary data.</text>
</comment>
<protein>
    <recommendedName>
        <fullName evidence="5">Alpha-L-arabinofuranosidase</fullName>
    </recommendedName>
</protein>
<dbReference type="AlphaFoldDB" id="A0A2T2XCR2"/>
<name>A0A2T2XCR2_9FIRM</name>
<evidence type="ECO:0000256" key="1">
    <source>
        <dbReference type="ARBA" id="ARBA00004881"/>
    </source>
</evidence>
<dbReference type="Gene3D" id="3.20.20.80">
    <property type="entry name" value="Glycosidases"/>
    <property type="match status" value="1"/>
</dbReference>
<comment type="pathway">
    <text evidence="1">Glycan metabolism.</text>
</comment>
<gene>
    <name evidence="3" type="ORF">C7B46_15170</name>
</gene>
<reference evidence="3 4" key="1">
    <citation type="journal article" date="2014" name="BMC Genomics">
        <title>Comparison of environmental and isolate Sulfobacillus genomes reveals diverse carbon, sulfur, nitrogen, and hydrogen metabolisms.</title>
        <authorList>
            <person name="Justice N.B."/>
            <person name="Norman A."/>
            <person name="Brown C.T."/>
            <person name="Singh A."/>
            <person name="Thomas B.C."/>
            <person name="Banfield J.F."/>
        </authorList>
    </citation>
    <scope>NUCLEOTIDE SEQUENCE [LARGE SCALE GENOMIC DNA]</scope>
    <source>
        <strain evidence="3">AMDSBA4</strain>
    </source>
</reference>
<dbReference type="PANTHER" id="PTHR43576:SF3">
    <property type="entry name" value="ALPHA-L-ARABINOFURANOSIDASE C"/>
    <property type="match status" value="1"/>
</dbReference>
<dbReference type="InterPro" id="IPR017853">
    <property type="entry name" value="GH"/>
</dbReference>
<dbReference type="SUPFAM" id="SSF51445">
    <property type="entry name" value="(Trans)glycosidases"/>
    <property type="match status" value="1"/>
</dbReference>
<evidence type="ECO:0008006" key="5">
    <source>
        <dbReference type="Google" id="ProtNLM"/>
    </source>
</evidence>
<dbReference type="Proteomes" id="UP000242972">
    <property type="component" value="Unassembled WGS sequence"/>
</dbReference>
<feature type="chain" id="PRO_5039214412" description="Alpha-L-arabinofuranosidase" evidence="2">
    <location>
        <begin position="23"/>
        <end position="466"/>
    </location>
</feature>
<evidence type="ECO:0000313" key="4">
    <source>
        <dbReference type="Proteomes" id="UP000242972"/>
    </source>
</evidence>
<keyword evidence="2" id="KW-0732">Signal</keyword>
<dbReference type="PANTHER" id="PTHR43576">
    <property type="entry name" value="ALPHA-L-ARABINOFURANOSIDASE C-RELATED"/>
    <property type="match status" value="1"/>
</dbReference>
<feature type="signal peptide" evidence="2">
    <location>
        <begin position="1"/>
        <end position="22"/>
    </location>
</feature>
<organism evidence="3 4">
    <name type="scientific">Sulfobacillus benefaciens</name>
    <dbReference type="NCBI Taxonomy" id="453960"/>
    <lineage>
        <taxon>Bacteria</taxon>
        <taxon>Bacillati</taxon>
        <taxon>Bacillota</taxon>
        <taxon>Clostridia</taxon>
        <taxon>Eubacteriales</taxon>
        <taxon>Clostridiales Family XVII. Incertae Sedis</taxon>
        <taxon>Sulfobacillus</taxon>
    </lineage>
</organism>
<dbReference type="InterPro" id="IPR013780">
    <property type="entry name" value="Glyco_hydro_b"/>
</dbReference>
<sequence>MTSWWRKIKVGVIACCPAAVLTACGIFTPTALQSQARATITINPHQHGPTLTRIALGMNVAEWDSHLYSPTVVSRLQDLGVGVLRWPGGSYADVWDWETNPKALAQFGELVDRLHIQGIVTVNYGTGTAQQAAAEVHFANILHHYGIEYWEIGNEQYGAGAYPGAWEANDLANKGPRAYAHRVVQFVRSMRKVDPYIKIGVDATIPGIWPSGFFQRWDRTMLPIVAPYINFIAVHWYPENPGQENNAALLTDPARIPKYMARLRQYLAPYVHRIKIFTEETNNVSSSPDNQTISLVNALFLVEDYNGWLEQGAQNVSWWDLHNSPNSASPLKGPGLTIKGYGDYGILSAGSTGEPALNTPFAPYYGYLLMHRFVTPGAKYVTATSNQAALVVYAVRWPNREIHVMVINSSPTRTYQVTVIGLRSLTGKMGTFYEYSLQHPTLQTAQRSWTNTLTVAPYSITVVDAE</sequence>
<dbReference type="PROSITE" id="PS51257">
    <property type="entry name" value="PROKAR_LIPOPROTEIN"/>
    <property type="match status" value="1"/>
</dbReference>